<gene>
    <name evidence="1" type="ordered locus">Sulba_2114</name>
</gene>
<protein>
    <submittedName>
        <fullName evidence="1">Uncharacterized protein</fullName>
    </submittedName>
</protein>
<dbReference type="AlphaFoldDB" id="I3XZL8"/>
<dbReference type="InterPro" id="IPR016181">
    <property type="entry name" value="Acyl_CoA_acyltransferase"/>
</dbReference>
<accession>I3XZL8</accession>
<dbReference type="HOGENOM" id="CLU_1325786_0_0_7"/>
<reference evidence="1 2" key="1">
    <citation type="submission" date="2012-06" db="EMBL/GenBank/DDBJ databases">
        <title>Complete sequence of Sulfurospirillum barnesii SES-3.</title>
        <authorList>
            <consortium name="US DOE Joint Genome Institute"/>
            <person name="Lucas S."/>
            <person name="Han J."/>
            <person name="Lapidus A."/>
            <person name="Cheng J.-F."/>
            <person name="Goodwin L."/>
            <person name="Pitluck S."/>
            <person name="Peters L."/>
            <person name="Ovchinnikova G."/>
            <person name="Lu M."/>
            <person name="Detter J.C."/>
            <person name="Han C."/>
            <person name="Tapia R."/>
            <person name="Land M."/>
            <person name="Hauser L."/>
            <person name="Kyrpides N."/>
            <person name="Ivanova N."/>
            <person name="Pagani I."/>
            <person name="Stolz J."/>
            <person name="Arkin A."/>
            <person name="Dehal P."/>
            <person name="Oremland R."/>
            <person name="Saltikov C."/>
            <person name="Basu P."/>
            <person name="Hollibaugh J."/>
            <person name="Newman D."/>
            <person name="Stolyar S."/>
            <person name="Hazen T."/>
            <person name="Woyke T."/>
        </authorList>
    </citation>
    <scope>NUCLEOTIDE SEQUENCE [LARGE SCALE GENOMIC DNA]</scope>
    <source>
        <strain evidence="2">ATCC 700032 / DSM 10660 / SES-3</strain>
    </source>
</reference>
<evidence type="ECO:0000313" key="2">
    <source>
        <dbReference type="Proteomes" id="UP000006176"/>
    </source>
</evidence>
<sequence length="207" mass="24291">MPCNVIISDNAIKSIYKYKGTVSNVTVNSHCVSDNIKKADIDIFSSGEPSNQLNHQPIQRTYYNQKNLFKNPALSDKVVVHEYFILKEEYRGQHIMTKLHTKELQQYKLLNFKEIQLNAAWDGLIVWKKMNYQFLNTIEESKAIIALQRYLREERQLSVNDINDIIKNDPFSINLQYLRAKPSIRSFMEWAYSNRIGCSKMYKEVVS</sequence>
<dbReference type="Proteomes" id="UP000006176">
    <property type="component" value="Chromosome"/>
</dbReference>
<keyword evidence="2" id="KW-1185">Reference proteome</keyword>
<dbReference type="KEGG" id="sba:Sulba_2114"/>
<name>I3XZL8_SULBS</name>
<proteinExistence type="predicted"/>
<dbReference type="EMBL" id="CP003333">
    <property type="protein sequence ID" value="AFL69392.1"/>
    <property type="molecule type" value="Genomic_DNA"/>
</dbReference>
<evidence type="ECO:0000313" key="1">
    <source>
        <dbReference type="EMBL" id="AFL69392.1"/>
    </source>
</evidence>
<organism evidence="1 2">
    <name type="scientific">Sulfurospirillum barnesii (strain ATCC 700032 / DSM 10660 / SES-3)</name>
    <dbReference type="NCBI Taxonomy" id="760154"/>
    <lineage>
        <taxon>Bacteria</taxon>
        <taxon>Pseudomonadati</taxon>
        <taxon>Campylobacterota</taxon>
        <taxon>Epsilonproteobacteria</taxon>
        <taxon>Campylobacterales</taxon>
        <taxon>Sulfurospirillaceae</taxon>
        <taxon>Sulfurospirillum</taxon>
    </lineage>
</organism>
<dbReference type="SUPFAM" id="SSF55729">
    <property type="entry name" value="Acyl-CoA N-acyltransferases (Nat)"/>
    <property type="match status" value="1"/>
</dbReference>
<dbReference type="PATRIC" id="fig|760154.4.peg.2111"/>